<dbReference type="Pfam" id="PF06551">
    <property type="entry name" value="DUF1120"/>
    <property type="match status" value="1"/>
</dbReference>
<dbReference type="EMBL" id="PDLK01000002">
    <property type="protein sequence ID" value="PHH04405.1"/>
    <property type="molecule type" value="Genomic_DNA"/>
</dbReference>
<accession>A0A855EKS6</accession>
<dbReference type="InterPro" id="IPR010546">
    <property type="entry name" value="DUF1120"/>
</dbReference>
<dbReference type="RefSeq" id="WP_032610997.1">
    <property type="nucleotide sequence ID" value="NZ_CBCXZU010000010.1"/>
</dbReference>
<sequence>MKKVILATAIALCTTSAFAGETAELKVKGLLTNSACSVEMDKGGVINYGTIHLGTLSADKNNVLGQNQLPVNISCTAATKVGFTITDNHADSNARLPVDVNTTTNVTDAYYTYGVGKTAGGVNIGNYSMWMADVTANGNTVDPIVQNKDWSASTWIKSSTPRSDTFTTTSFATTGTIEPIAITNATFNFVTNLVIQGTSTLAITDDTPFEGQATMTLVYL</sequence>
<proteinExistence type="predicted"/>
<feature type="chain" id="PRO_5032812765" evidence="1">
    <location>
        <begin position="20"/>
        <end position="220"/>
    </location>
</feature>
<reference evidence="3" key="1">
    <citation type="submission" date="2017-09" db="EMBL/GenBank/DDBJ databases">
        <title>FDA dAtabase for Regulatory Grade micrObial Sequences (FDA-ARGOS): Supporting development and validation of Infectious Disease Dx tests.</title>
        <authorList>
            <person name="Minogue T."/>
            <person name="Wolcott M."/>
            <person name="Wasieloski L."/>
            <person name="Aguilar W."/>
            <person name="Moore D."/>
            <person name="Tallon L."/>
            <person name="Sadzewicz L."/>
            <person name="Ott S."/>
            <person name="Zhao X."/>
            <person name="Nagaraj S."/>
            <person name="Vavikolanu K."/>
            <person name="Aluvathingal J."/>
            <person name="Nadendla S."/>
            <person name="Sichtig H."/>
        </authorList>
    </citation>
    <scope>NUCLEOTIDE SEQUENCE [LARGE SCALE GENOMIC DNA]</scope>
    <source>
        <strain evidence="3">FDAARGOS_404</strain>
    </source>
</reference>
<feature type="signal peptide" evidence="1">
    <location>
        <begin position="1"/>
        <end position="19"/>
    </location>
</feature>
<evidence type="ECO:0000313" key="2">
    <source>
        <dbReference type="EMBL" id="PHH04405.1"/>
    </source>
</evidence>
<keyword evidence="1" id="KW-0732">Signal</keyword>
<evidence type="ECO:0000313" key="3">
    <source>
        <dbReference type="Proteomes" id="UP000222768"/>
    </source>
</evidence>
<protein>
    <submittedName>
        <fullName evidence="2">DUF1120 domain-containing protein</fullName>
    </submittedName>
</protein>
<comment type="caution">
    <text evidence="2">The sequence shown here is derived from an EMBL/GenBank/DDBJ whole genome shotgun (WGS) entry which is preliminary data.</text>
</comment>
<evidence type="ECO:0000256" key="1">
    <source>
        <dbReference type="SAM" id="SignalP"/>
    </source>
</evidence>
<name>A0A855EKS6_9ENTR</name>
<dbReference type="AlphaFoldDB" id="A0A855EKS6"/>
<gene>
    <name evidence="2" type="ORF">CRX53_10680</name>
</gene>
<organism evidence="2 3">
    <name type="scientific">Leclercia adecarboxylata</name>
    <dbReference type="NCBI Taxonomy" id="83655"/>
    <lineage>
        <taxon>Bacteria</taxon>
        <taxon>Pseudomonadati</taxon>
        <taxon>Pseudomonadota</taxon>
        <taxon>Gammaproteobacteria</taxon>
        <taxon>Enterobacterales</taxon>
        <taxon>Enterobacteriaceae</taxon>
        <taxon>Leclercia</taxon>
    </lineage>
</organism>
<dbReference type="Proteomes" id="UP000222768">
    <property type="component" value="Unassembled WGS sequence"/>
</dbReference>